<dbReference type="Proteomes" id="UP001501294">
    <property type="component" value="Unassembled WGS sequence"/>
</dbReference>
<proteinExistence type="predicted"/>
<keyword evidence="4" id="KW-1185">Reference proteome</keyword>
<dbReference type="Pfam" id="PF13411">
    <property type="entry name" value="MerR_1"/>
    <property type="match status" value="1"/>
</dbReference>
<dbReference type="InterPro" id="IPR009061">
    <property type="entry name" value="DNA-bd_dom_put_sf"/>
</dbReference>
<dbReference type="PANTHER" id="PTHR30204">
    <property type="entry name" value="REDOX-CYCLING DRUG-SENSING TRANSCRIPTIONAL ACTIVATOR SOXR"/>
    <property type="match status" value="1"/>
</dbReference>
<dbReference type="SMART" id="SM00422">
    <property type="entry name" value="HTH_MERR"/>
    <property type="match status" value="1"/>
</dbReference>
<dbReference type="CDD" id="cd04784">
    <property type="entry name" value="HTH_CadR-PbrR"/>
    <property type="match status" value="1"/>
</dbReference>
<dbReference type="InterPro" id="IPR047057">
    <property type="entry name" value="MerR_fam"/>
</dbReference>
<feature type="domain" description="HTH merR-type" evidence="2">
    <location>
        <begin position="5"/>
        <end position="74"/>
    </location>
</feature>
<dbReference type="NCBIfam" id="TIGR02047">
    <property type="entry name" value="CadR-PbrR"/>
    <property type="match status" value="1"/>
</dbReference>
<name>A0ABP8I8H5_9GAMM</name>
<dbReference type="PROSITE" id="PS50937">
    <property type="entry name" value="HTH_MERR_2"/>
    <property type="match status" value="1"/>
</dbReference>
<dbReference type="PANTHER" id="PTHR30204:SF92">
    <property type="entry name" value="HTH-TYPE TRANSCRIPTIONAL REGULATOR ZNTR"/>
    <property type="match status" value="1"/>
</dbReference>
<evidence type="ECO:0000313" key="3">
    <source>
        <dbReference type="EMBL" id="GAA4353311.1"/>
    </source>
</evidence>
<dbReference type="InterPro" id="IPR011791">
    <property type="entry name" value="CadR-PbrR"/>
</dbReference>
<dbReference type="SUPFAM" id="SSF46955">
    <property type="entry name" value="Putative DNA-binding domain"/>
    <property type="match status" value="1"/>
</dbReference>
<keyword evidence="1" id="KW-0238">DNA-binding</keyword>
<comment type="caution">
    <text evidence="3">The sequence shown here is derived from an EMBL/GenBank/DDBJ whole genome shotgun (WGS) entry which is preliminary data.</text>
</comment>
<dbReference type="PROSITE" id="PS00552">
    <property type="entry name" value="HTH_MERR_1"/>
    <property type="match status" value="1"/>
</dbReference>
<evidence type="ECO:0000313" key="4">
    <source>
        <dbReference type="Proteomes" id="UP001501294"/>
    </source>
</evidence>
<gene>
    <name evidence="3" type="primary">cadR</name>
    <name evidence="3" type="ORF">GCM10023150_21820</name>
</gene>
<accession>A0ABP8I8H5</accession>
<organism evidence="3 4">
    <name type="scientific">Kangiella taiwanensis</name>
    <dbReference type="NCBI Taxonomy" id="1079179"/>
    <lineage>
        <taxon>Bacteria</taxon>
        <taxon>Pseudomonadati</taxon>
        <taxon>Pseudomonadota</taxon>
        <taxon>Gammaproteobacteria</taxon>
        <taxon>Kangiellales</taxon>
        <taxon>Kangiellaceae</taxon>
        <taxon>Kangiella</taxon>
    </lineage>
</organism>
<dbReference type="EMBL" id="BAABFU010000003">
    <property type="protein sequence ID" value="GAA4353311.1"/>
    <property type="molecule type" value="Genomic_DNA"/>
</dbReference>
<dbReference type="Gene3D" id="1.10.1660.10">
    <property type="match status" value="1"/>
</dbReference>
<sequence length="140" mass="16072">MRNSDMKIGELSTLTGCSVQTIRYYEKEHLLPKTQRSEGNFRLYDDASVEHLLFIKRCRSLDLSLSEIRQLLELRYSPNAPCDEVSHMLSSHINHVRARIEELINLEDQLASLLHSCPSQGTVKKCEILKNLTATQKIMS</sequence>
<dbReference type="InterPro" id="IPR000551">
    <property type="entry name" value="MerR-type_HTH_dom"/>
</dbReference>
<evidence type="ECO:0000256" key="1">
    <source>
        <dbReference type="ARBA" id="ARBA00023125"/>
    </source>
</evidence>
<dbReference type="PRINTS" id="PR00040">
    <property type="entry name" value="HTHMERR"/>
</dbReference>
<protein>
    <submittedName>
        <fullName evidence="3">Cd(II)/Pb(II)-responsive transcriptional regulator</fullName>
    </submittedName>
</protein>
<reference evidence="4" key="1">
    <citation type="journal article" date="2019" name="Int. J. Syst. Evol. Microbiol.">
        <title>The Global Catalogue of Microorganisms (GCM) 10K type strain sequencing project: providing services to taxonomists for standard genome sequencing and annotation.</title>
        <authorList>
            <consortium name="The Broad Institute Genomics Platform"/>
            <consortium name="The Broad Institute Genome Sequencing Center for Infectious Disease"/>
            <person name="Wu L."/>
            <person name="Ma J."/>
        </authorList>
    </citation>
    <scope>NUCLEOTIDE SEQUENCE [LARGE SCALE GENOMIC DNA]</scope>
    <source>
        <strain evidence="4">JCM 17727</strain>
    </source>
</reference>
<evidence type="ECO:0000259" key="2">
    <source>
        <dbReference type="PROSITE" id="PS50937"/>
    </source>
</evidence>